<reference evidence="1" key="1">
    <citation type="journal article" date="2013" name="Foodborne Pathog. Dis.">
        <title>Identification and Characterization of Five New Molecular Serogroups of Cronobacter spp.</title>
        <authorList>
            <person name="Jarvis K.G."/>
            <person name="Yan Q.Q."/>
            <person name="Grim C.J."/>
            <person name="Power K.A."/>
            <person name="Franco A.A."/>
            <person name="Hu L."/>
            <person name="Gopinath G."/>
            <person name="Sathyamoorthy V."/>
            <person name="Kotewicz M.L."/>
            <person name="Kothary M.H."/>
            <person name="Lee C."/>
            <person name="Sadowski J."/>
            <person name="Fanning S."/>
            <person name="Tall B.D."/>
        </authorList>
    </citation>
    <scope>NUCLEOTIDE SEQUENCE</scope>
    <source>
        <strain evidence="1">E609</strain>
    </source>
</reference>
<dbReference type="RefSeq" id="WP_282831943.1">
    <property type="nucleotide sequence ID" value="NZ_JASCZX010000018.1"/>
</dbReference>
<proteinExistence type="predicted"/>
<dbReference type="AlphaFoldDB" id="R4J9C4"/>
<dbReference type="EMBL" id="JX475926">
    <property type="protein sequence ID" value="AGJ50613.1"/>
    <property type="molecule type" value="Genomic_DNA"/>
</dbReference>
<accession>R4J9C4</accession>
<evidence type="ECO:0000313" key="1">
    <source>
        <dbReference type="EMBL" id="AGJ50613.1"/>
    </source>
</evidence>
<name>R4J9C4_9ENTR</name>
<sequence>MSNSLFNLNVNCILRCRKYFKVTFRRLLHCLLFSYEIHHNGSYGADIIIFDTTELKRREDYKEYMRNFIEQCSVKRPTQVYLIRYSIDLLSFFRKIAFIVKNYKREQPINELIQLSQLDALYRYILSVNFNNKKIITFCDAHPEDNLVAQAVKNNENCITYTLQHGYYSYAPGTINQEVYENFISDYMLCWGESSVNNLISYGVSAQKLKAFGYFKKNKVYFRGGNEIFILLNGRHNSQTNNKLLNLAYDIVNNTDLKVCIKKHPDDNSSYHMLDGIRFVNSLTEGVKNAQLAIISESGVFIEFHMALFPYFILKSDDLKKEFAELPNAYSSEEIIKIIVSGKYQKPFISKSIITLEPDFESL</sequence>
<organism evidence="1">
    <name type="scientific">Cronobacter turicensis</name>
    <dbReference type="NCBI Taxonomy" id="413502"/>
    <lineage>
        <taxon>Bacteria</taxon>
        <taxon>Pseudomonadati</taxon>
        <taxon>Pseudomonadota</taxon>
        <taxon>Gammaproteobacteria</taxon>
        <taxon>Enterobacterales</taxon>
        <taxon>Enterobacteriaceae</taxon>
        <taxon>Cronobacter</taxon>
    </lineage>
</organism>
<gene>
    <name evidence="1" type="primary">wepJ</name>
</gene>
<protein>
    <submittedName>
        <fullName evidence="1">WepJ</fullName>
    </submittedName>
</protein>